<dbReference type="AlphaFoldDB" id="A0A6G9AQ81"/>
<evidence type="ECO:0000313" key="14">
    <source>
        <dbReference type="Proteomes" id="UP000501802"/>
    </source>
</evidence>
<evidence type="ECO:0000259" key="11">
    <source>
        <dbReference type="Pfam" id="PF05572"/>
    </source>
</evidence>
<evidence type="ECO:0000256" key="10">
    <source>
        <dbReference type="SAM" id="SignalP"/>
    </source>
</evidence>
<evidence type="ECO:0000256" key="6">
    <source>
        <dbReference type="ARBA" id="ARBA00022833"/>
    </source>
</evidence>
<evidence type="ECO:0000256" key="4">
    <source>
        <dbReference type="ARBA" id="ARBA00022729"/>
    </source>
</evidence>
<dbReference type="PANTHER" id="PTHR47466:SF1">
    <property type="entry name" value="METALLOPROTEASE MEP1 (AFU_ORTHOLOGUE AFUA_1G07730)-RELATED"/>
    <property type="match status" value="1"/>
</dbReference>
<dbReference type="NCBIfam" id="TIGR04183">
    <property type="entry name" value="Por_Secre_tail"/>
    <property type="match status" value="1"/>
</dbReference>
<feature type="coiled-coil region" evidence="9">
    <location>
        <begin position="59"/>
        <end position="86"/>
    </location>
</feature>
<feature type="domain" description="Secretion system C-terminal sorting" evidence="12">
    <location>
        <begin position="375"/>
        <end position="450"/>
    </location>
</feature>
<dbReference type="InterPro" id="IPR026444">
    <property type="entry name" value="Secre_tail"/>
</dbReference>
<dbReference type="GO" id="GO:0006508">
    <property type="term" value="P:proteolysis"/>
    <property type="evidence" value="ECO:0007669"/>
    <property type="project" value="UniProtKB-KW"/>
</dbReference>
<keyword evidence="14" id="KW-1185">Reference proteome</keyword>
<keyword evidence="7" id="KW-0482">Metalloprotease</keyword>
<keyword evidence="8" id="KW-1015">Disulfide bond</keyword>
<keyword evidence="5" id="KW-0378">Hydrolase</keyword>
<evidence type="ECO:0000256" key="2">
    <source>
        <dbReference type="ARBA" id="ARBA00022670"/>
    </source>
</evidence>
<dbReference type="RefSeq" id="WP_167210760.1">
    <property type="nucleotide sequence ID" value="NZ_CP050063.1"/>
</dbReference>
<keyword evidence="3" id="KW-0479">Metal-binding</keyword>
<keyword evidence="6" id="KW-0862">Zinc</keyword>
<dbReference type="Pfam" id="PF18962">
    <property type="entry name" value="Por_Secre_tail"/>
    <property type="match status" value="1"/>
</dbReference>
<dbReference type="Proteomes" id="UP000501802">
    <property type="component" value="Chromosome"/>
</dbReference>
<feature type="chain" id="PRO_5026095688" evidence="10">
    <location>
        <begin position="35"/>
        <end position="451"/>
    </location>
</feature>
<evidence type="ECO:0000256" key="1">
    <source>
        <dbReference type="ARBA" id="ARBA00008721"/>
    </source>
</evidence>
<evidence type="ECO:0000256" key="9">
    <source>
        <dbReference type="SAM" id="Coils"/>
    </source>
</evidence>
<proteinExistence type="inferred from homology"/>
<accession>A0A6G9AQ81</accession>
<dbReference type="InterPro" id="IPR024079">
    <property type="entry name" value="MetalloPept_cat_dom_sf"/>
</dbReference>
<evidence type="ECO:0000259" key="12">
    <source>
        <dbReference type="Pfam" id="PF18962"/>
    </source>
</evidence>
<reference evidence="13 14" key="1">
    <citation type="submission" date="2020-03" db="EMBL/GenBank/DDBJ databases">
        <authorList>
            <person name="Kim M.K."/>
        </authorList>
    </citation>
    <scope>NUCLEOTIDE SEQUENCE [LARGE SCALE GENOMIC DNA]</scope>
    <source>
        <strain evidence="13 14">BT328</strain>
    </source>
</reference>
<name>A0A6G9AQ81_9BACT</name>
<evidence type="ECO:0000313" key="13">
    <source>
        <dbReference type="EMBL" id="QIP14528.1"/>
    </source>
</evidence>
<keyword evidence="4 10" id="KW-0732">Signal</keyword>
<evidence type="ECO:0000256" key="8">
    <source>
        <dbReference type="ARBA" id="ARBA00023157"/>
    </source>
</evidence>
<dbReference type="InterPro" id="IPR008754">
    <property type="entry name" value="Peptidase_M43"/>
</dbReference>
<dbReference type="SUPFAM" id="SSF55486">
    <property type="entry name" value="Metalloproteases ('zincins'), catalytic domain"/>
    <property type="match status" value="1"/>
</dbReference>
<dbReference type="EMBL" id="CP050063">
    <property type="protein sequence ID" value="QIP14528.1"/>
    <property type="molecule type" value="Genomic_DNA"/>
</dbReference>
<dbReference type="Pfam" id="PF05572">
    <property type="entry name" value="Peptidase_M43"/>
    <property type="match status" value="1"/>
</dbReference>
<protein>
    <submittedName>
        <fullName evidence="13">T9SS type A sorting domain-containing protein</fullName>
    </submittedName>
</protein>
<dbReference type="GO" id="GO:0046872">
    <property type="term" value="F:metal ion binding"/>
    <property type="evidence" value="ECO:0007669"/>
    <property type="project" value="UniProtKB-KW"/>
</dbReference>
<feature type="signal peptide" evidence="10">
    <location>
        <begin position="1"/>
        <end position="34"/>
    </location>
</feature>
<dbReference type="GO" id="GO:0008237">
    <property type="term" value="F:metallopeptidase activity"/>
    <property type="evidence" value="ECO:0007669"/>
    <property type="project" value="UniProtKB-KW"/>
</dbReference>
<evidence type="ECO:0000256" key="5">
    <source>
        <dbReference type="ARBA" id="ARBA00022801"/>
    </source>
</evidence>
<feature type="domain" description="Peptidase M43 pregnancy-associated plasma-A" evidence="11">
    <location>
        <begin position="196"/>
        <end position="349"/>
    </location>
</feature>
<dbReference type="CDD" id="cd04275">
    <property type="entry name" value="ZnMc_pappalysin_like"/>
    <property type="match status" value="1"/>
</dbReference>
<keyword evidence="9" id="KW-0175">Coiled coil</keyword>
<evidence type="ECO:0000256" key="7">
    <source>
        <dbReference type="ARBA" id="ARBA00023049"/>
    </source>
</evidence>
<dbReference type="PANTHER" id="PTHR47466">
    <property type="match status" value="1"/>
</dbReference>
<organism evidence="13 14">
    <name type="scientific">Spirosoma aureum</name>
    <dbReference type="NCBI Taxonomy" id="2692134"/>
    <lineage>
        <taxon>Bacteria</taxon>
        <taxon>Pseudomonadati</taxon>
        <taxon>Bacteroidota</taxon>
        <taxon>Cytophagia</taxon>
        <taxon>Cytophagales</taxon>
        <taxon>Cytophagaceae</taxon>
        <taxon>Spirosoma</taxon>
    </lineage>
</organism>
<dbReference type="KEGG" id="spib:G8759_18885"/>
<sequence length="451" mass="50192">MKKQGNSLTNTFLRTDWLWLAGSFMYFLMSPALAQTPGDSDLKRCGTSDYEKMVLQVRNPNRLQQINELNRRIQEAETNGSSLRQAADETVYRIPIVVHVVHSNASGQIGGANNPNISDEQIASQIQVLNEDYRRKEGTNGFNSSTIGADAKIEFFLATTDPNGQPTTGITRHYYAQKSSFDIFSDDVLLSQIAYWPSDRYLNIWVTTLQNNYLGYTQFPTAADTIKGLPGDSNEFVDGSMIDYRYFGRKIGTVTSSTYSLGRTATHEIGHWLGLIHTWGDGDGCAEDYVADTPPTKSPNQTTQCRTTFSTCVNGKQTRDLTEDYMDYSPDACMNLFTKGQVDRMRAVLQFSPRRVKLLRSVAALPETETLTINLYPNPAASDPTVDVQLKGFQSFSVELFDMSGRQLRALNYADAPSTRVTIPIGGLTTGLYVVRVKTGSESSSKRLLIQ</sequence>
<keyword evidence="2" id="KW-0645">Protease</keyword>
<evidence type="ECO:0000256" key="3">
    <source>
        <dbReference type="ARBA" id="ARBA00022723"/>
    </source>
</evidence>
<comment type="similarity">
    <text evidence="1">Belongs to the peptidase M43B family.</text>
</comment>
<gene>
    <name evidence="13" type="ORF">G8759_18885</name>
</gene>
<dbReference type="Gene3D" id="3.40.390.10">
    <property type="entry name" value="Collagenase (Catalytic Domain)"/>
    <property type="match status" value="1"/>
</dbReference>